<keyword evidence="5 10" id="KW-0732">Signal</keyword>
<dbReference type="InterPro" id="IPR029058">
    <property type="entry name" value="AB_hydrolase_fold"/>
</dbReference>
<keyword evidence="6" id="KW-0378">Hydrolase</keyword>
<protein>
    <recommendedName>
        <fullName evidence="2">feruloyl esterase</fullName>
        <ecNumber evidence="2">3.1.1.73</ecNumber>
    </recommendedName>
</protein>
<keyword evidence="4" id="KW-0858">Xylan degradation</keyword>
<keyword evidence="3" id="KW-0964">Secreted</keyword>
<keyword evidence="8" id="KW-0624">Polysaccharide degradation</keyword>
<evidence type="ECO:0000256" key="4">
    <source>
        <dbReference type="ARBA" id="ARBA00022651"/>
    </source>
</evidence>
<evidence type="ECO:0000256" key="1">
    <source>
        <dbReference type="ARBA" id="ARBA00004613"/>
    </source>
</evidence>
<evidence type="ECO:0000256" key="9">
    <source>
        <dbReference type="ARBA" id="ARBA00034075"/>
    </source>
</evidence>
<dbReference type="GO" id="GO:0030600">
    <property type="term" value="F:feruloyl esterase activity"/>
    <property type="evidence" value="ECO:0007669"/>
    <property type="project" value="UniProtKB-EC"/>
</dbReference>
<accession>A0A9P8CMU4</accession>
<evidence type="ECO:0000256" key="8">
    <source>
        <dbReference type="ARBA" id="ARBA00023326"/>
    </source>
</evidence>
<dbReference type="AlphaFoldDB" id="A0A9P8CMU4"/>
<keyword evidence="7" id="KW-0119">Carbohydrate metabolism</keyword>
<evidence type="ECO:0000256" key="3">
    <source>
        <dbReference type="ARBA" id="ARBA00022525"/>
    </source>
</evidence>
<feature type="signal peptide" evidence="10">
    <location>
        <begin position="1"/>
        <end position="18"/>
    </location>
</feature>
<evidence type="ECO:0000256" key="5">
    <source>
        <dbReference type="ARBA" id="ARBA00022729"/>
    </source>
</evidence>
<dbReference type="EC" id="3.1.1.73" evidence="2"/>
<organism evidence="11 12">
    <name type="scientific">Emericellopsis atlantica</name>
    <dbReference type="NCBI Taxonomy" id="2614577"/>
    <lineage>
        <taxon>Eukaryota</taxon>
        <taxon>Fungi</taxon>
        <taxon>Dikarya</taxon>
        <taxon>Ascomycota</taxon>
        <taxon>Pezizomycotina</taxon>
        <taxon>Sordariomycetes</taxon>
        <taxon>Hypocreomycetidae</taxon>
        <taxon>Hypocreales</taxon>
        <taxon>Bionectriaceae</taxon>
        <taxon>Emericellopsis</taxon>
    </lineage>
</organism>
<reference evidence="11" key="1">
    <citation type="journal article" date="2021" name="IMA Fungus">
        <title>Genomic characterization of three marine fungi, including Emericellopsis atlantica sp. nov. with signatures of a generalist lifestyle and marine biomass degradation.</title>
        <authorList>
            <person name="Hagestad O.C."/>
            <person name="Hou L."/>
            <person name="Andersen J.H."/>
            <person name="Hansen E.H."/>
            <person name="Altermark B."/>
            <person name="Li C."/>
            <person name="Kuhnert E."/>
            <person name="Cox R.J."/>
            <person name="Crous P.W."/>
            <person name="Spatafora J.W."/>
            <person name="Lail K."/>
            <person name="Amirebrahimi M."/>
            <person name="Lipzen A."/>
            <person name="Pangilinan J."/>
            <person name="Andreopoulos W."/>
            <person name="Hayes R.D."/>
            <person name="Ng V."/>
            <person name="Grigoriev I.V."/>
            <person name="Jackson S.A."/>
            <person name="Sutton T.D.S."/>
            <person name="Dobson A.D.W."/>
            <person name="Rama T."/>
        </authorList>
    </citation>
    <scope>NUCLEOTIDE SEQUENCE</scope>
    <source>
        <strain evidence="11">TS7</strain>
    </source>
</reference>
<evidence type="ECO:0000313" key="11">
    <source>
        <dbReference type="EMBL" id="KAG9253079.1"/>
    </source>
</evidence>
<evidence type="ECO:0000256" key="10">
    <source>
        <dbReference type="SAM" id="SignalP"/>
    </source>
</evidence>
<evidence type="ECO:0000256" key="7">
    <source>
        <dbReference type="ARBA" id="ARBA00023277"/>
    </source>
</evidence>
<dbReference type="Proteomes" id="UP000887229">
    <property type="component" value="Unassembled WGS sequence"/>
</dbReference>
<comment type="caution">
    <text evidence="11">The sequence shown here is derived from an EMBL/GenBank/DDBJ whole genome shotgun (WGS) entry which is preliminary data.</text>
</comment>
<comment type="subcellular location">
    <subcellularLocation>
        <location evidence="1">Secreted</location>
    </subcellularLocation>
</comment>
<evidence type="ECO:0000313" key="12">
    <source>
        <dbReference type="Proteomes" id="UP000887229"/>
    </source>
</evidence>
<dbReference type="GO" id="GO:0005576">
    <property type="term" value="C:extracellular region"/>
    <property type="evidence" value="ECO:0007669"/>
    <property type="project" value="UniProtKB-SubCell"/>
</dbReference>
<evidence type="ECO:0000256" key="2">
    <source>
        <dbReference type="ARBA" id="ARBA00013091"/>
    </source>
</evidence>
<dbReference type="PANTHER" id="PTHR38050">
    <property type="match status" value="1"/>
</dbReference>
<comment type="catalytic activity">
    <reaction evidence="9">
        <text>feruloyl-polysaccharide + H2O = ferulate + polysaccharide.</text>
        <dbReference type="EC" id="3.1.1.73"/>
    </reaction>
</comment>
<dbReference type="OrthoDB" id="424610at2759"/>
<dbReference type="GO" id="GO:0045493">
    <property type="term" value="P:xylan catabolic process"/>
    <property type="evidence" value="ECO:0007669"/>
    <property type="project" value="UniProtKB-KW"/>
</dbReference>
<dbReference type="RefSeq" id="XP_046117003.1">
    <property type="nucleotide sequence ID" value="XM_046265150.1"/>
</dbReference>
<feature type="chain" id="PRO_5040456617" description="feruloyl esterase" evidence="10">
    <location>
        <begin position="19"/>
        <end position="332"/>
    </location>
</feature>
<gene>
    <name evidence="11" type="ORF">F5Z01DRAFT_675475</name>
</gene>
<dbReference type="GeneID" id="70296053"/>
<dbReference type="SUPFAM" id="SSF53474">
    <property type="entry name" value="alpha/beta-Hydrolases"/>
    <property type="match status" value="1"/>
</dbReference>
<sequence>MRTLQFLALGAISSLAAAWTPSPGCQLQGLPEGQTPGSFHNATVDGRRYLVFVPPEYAIGNPAPLVLSYHGGSRSPENQRDLDLLTDPDFNTHRMVVYPEGTPRPTCESDNTCYKRYWSVDPGIDADDKSFTRDILTAMKETYCIDTDAVHATGKSQGGGIVGSTLACDADLAHTFAAFAPVSGSFYTDVDVCEPPYEFEIPCDPHRHDVPMLEFHGGQDTTVAYSGASRRGVCLPNIPYWVEQWAVNDGISHEVETTPLAADTPNTYITRYGRGRKKGLVTHVLAENIAHDWPSTRTNSDNEGAVAEFDATPLILHFFDEHPLKKHGGCHG</sequence>
<dbReference type="PANTHER" id="PTHR38050:SF2">
    <property type="entry name" value="FERULOYL ESTERASE C-RELATED"/>
    <property type="match status" value="1"/>
</dbReference>
<dbReference type="EMBL" id="MU251259">
    <property type="protein sequence ID" value="KAG9253079.1"/>
    <property type="molecule type" value="Genomic_DNA"/>
</dbReference>
<keyword evidence="12" id="KW-1185">Reference proteome</keyword>
<dbReference type="Gene3D" id="3.40.50.1820">
    <property type="entry name" value="alpha/beta hydrolase"/>
    <property type="match status" value="1"/>
</dbReference>
<name>A0A9P8CMU4_9HYPO</name>
<dbReference type="InterPro" id="IPR043595">
    <property type="entry name" value="FaeB/C/D"/>
</dbReference>
<proteinExistence type="predicted"/>
<evidence type="ECO:0000256" key="6">
    <source>
        <dbReference type="ARBA" id="ARBA00022801"/>
    </source>
</evidence>